<reference evidence="2" key="1">
    <citation type="journal article" date="2019" name="Int. J. Syst. Evol. Microbiol.">
        <title>The Global Catalogue of Microorganisms (GCM) 10K type strain sequencing project: providing services to taxonomists for standard genome sequencing and annotation.</title>
        <authorList>
            <consortium name="The Broad Institute Genomics Platform"/>
            <consortium name="The Broad Institute Genome Sequencing Center for Infectious Disease"/>
            <person name="Wu L."/>
            <person name="Ma J."/>
        </authorList>
    </citation>
    <scope>NUCLEOTIDE SEQUENCE [LARGE SCALE GENOMIC DNA]</scope>
    <source>
        <strain evidence="2">CCM 8951</strain>
    </source>
</reference>
<accession>A0ABW4DQY3</accession>
<dbReference type="InterPro" id="IPR023296">
    <property type="entry name" value="Glyco_hydro_beta-prop_sf"/>
</dbReference>
<organism evidence="1 2">
    <name type="scientific">Lapidilactobacillus mulanensis</name>
    <dbReference type="NCBI Taxonomy" id="2485999"/>
    <lineage>
        <taxon>Bacteria</taxon>
        <taxon>Bacillati</taxon>
        <taxon>Bacillota</taxon>
        <taxon>Bacilli</taxon>
        <taxon>Lactobacillales</taxon>
        <taxon>Lactobacillaceae</taxon>
        <taxon>Lapidilactobacillus</taxon>
    </lineage>
</organism>
<dbReference type="PANTHER" id="PTHR37036:SF2">
    <property type="entry name" value="DUF1861 FAMILY PROTEIN"/>
    <property type="match status" value="1"/>
</dbReference>
<protein>
    <submittedName>
        <fullName evidence="1">DUF1861 family protein</fullName>
    </submittedName>
</protein>
<dbReference type="RefSeq" id="WP_164506616.1">
    <property type="nucleotide sequence ID" value="NZ_RHOW01000033.1"/>
</dbReference>
<dbReference type="Proteomes" id="UP001597244">
    <property type="component" value="Unassembled WGS sequence"/>
</dbReference>
<dbReference type="Gene3D" id="2.115.10.20">
    <property type="entry name" value="Glycosyl hydrolase domain, family 43"/>
    <property type="match status" value="1"/>
</dbReference>
<evidence type="ECO:0000313" key="1">
    <source>
        <dbReference type="EMBL" id="MFD1465889.1"/>
    </source>
</evidence>
<proteinExistence type="predicted"/>
<dbReference type="SUPFAM" id="SSF75005">
    <property type="entry name" value="Arabinanase/levansucrase/invertase"/>
    <property type="match status" value="1"/>
</dbReference>
<dbReference type="Pfam" id="PF08950">
    <property type="entry name" value="DUF1861"/>
    <property type="match status" value="1"/>
</dbReference>
<name>A0ABW4DQY3_9LACO</name>
<sequence>MKSTEILVKEHRRFNQSADRAAKLTFIGVDGDDVYNTSVVFELNQKTYLAGRTEKRDSELSETKLFEQIGSSQFRLVPDFGLPLQDPFITLINGQVILGGVKVDWTDPQSPIWRTEFYLLKADLTTELILTGPKKMKDIRLCQLNNGRILILTRPQGDTAGLGKIGMLIVDDLQKVTPSELVAAPLLKNNFADENWGGANQIFQVSDQVVFVAGHIASMVNDERHYYALAFYVDLASQQILGEHLLAERQDFLAGPSKRDDLADVVFTSGIVKNEEKLLLFCGTSDCEEQCLEISQDTL</sequence>
<dbReference type="PANTHER" id="PTHR37036">
    <property type="match status" value="1"/>
</dbReference>
<evidence type="ECO:0000313" key="2">
    <source>
        <dbReference type="Proteomes" id="UP001597244"/>
    </source>
</evidence>
<gene>
    <name evidence="1" type="ORF">ACFQ4L_07430</name>
</gene>
<dbReference type="InterPro" id="IPR015045">
    <property type="entry name" value="MPT-1-like_LmxM"/>
</dbReference>
<dbReference type="EMBL" id="JBHTOF010000088">
    <property type="protein sequence ID" value="MFD1465889.1"/>
    <property type="molecule type" value="Genomic_DNA"/>
</dbReference>
<comment type="caution">
    <text evidence="1">The sequence shown here is derived from an EMBL/GenBank/DDBJ whole genome shotgun (WGS) entry which is preliminary data.</text>
</comment>
<keyword evidence="2" id="KW-1185">Reference proteome</keyword>